<accession>A0ABR0SJK5</accession>
<reference evidence="2 3" key="1">
    <citation type="submission" date="2024-01" db="EMBL/GenBank/DDBJ databases">
        <title>Complete genome of Cladobotryum mycophilum ATHUM6906.</title>
        <authorList>
            <person name="Christinaki A.C."/>
            <person name="Myridakis A.I."/>
            <person name="Kouvelis V.N."/>
        </authorList>
    </citation>
    <scope>NUCLEOTIDE SEQUENCE [LARGE SCALE GENOMIC DNA]</scope>
    <source>
        <strain evidence="2 3">ATHUM6906</strain>
    </source>
</reference>
<name>A0ABR0SJK5_9HYPO</name>
<dbReference type="InterPro" id="IPR021858">
    <property type="entry name" value="Fun_TF"/>
</dbReference>
<dbReference type="InterPro" id="IPR053175">
    <property type="entry name" value="DHMBA_Reg_Transcription_Factor"/>
</dbReference>
<evidence type="ECO:0000313" key="2">
    <source>
        <dbReference type="EMBL" id="KAK5991950.1"/>
    </source>
</evidence>
<gene>
    <name evidence="2" type="ORF">PT974_05344</name>
</gene>
<evidence type="ECO:0000313" key="3">
    <source>
        <dbReference type="Proteomes" id="UP001338125"/>
    </source>
</evidence>
<proteinExistence type="predicted"/>
<comment type="caution">
    <text evidence="2">The sequence shown here is derived from an EMBL/GenBank/DDBJ whole genome shotgun (WGS) entry which is preliminary data.</text>
</comment>
<dbReference type="EMBL" id="JAVFKD010000012">
    <property type="protein sequence ID" value="KAK5991950.1"/>
    <property type="molecule type" value="Genomic_DNA"/>
</dbReference>
<dbReference type="Pfam" id="PF11951">
    <property type="entry name" value="Fungal_trans_2"/>
    <property type="match status" value="1"/>
</dbReference>
<evidence type="ECO:0000256" key="1">
    <source>
        <dbReference type="ARBA" id="ARBA00023242"/>
    </source>
</evidence>
<protein>
    <recommendedName>
        <fullName evidence="4">C6 finger domain protein</fullName>
    </recommendedName>
</protein>
<dbReference type="PANTHER" id="PTHR38791:SF5">
    <property type="entry name" value="TRANSCRIPTION FACTOR DBAG-RELATED"/>
    <property type="match status" value="1"/>
</dbReference>
<evidence type="ECO:0008006" key="4">
    <source>
        <dbReference type="Google" id="ProtNLM"/>
    </source>
</evidence>
<keyword evidence="1" id="KW-0539">Nucleus</keyword>
<sequence length="415" mass="46571">MIRAAQQLPDCEDELRYWTPQGVLEYLPLLLRLETHAGTLSNIVSAAGLVALSNAGASTPWKYEAYRLYGDAIRQLQTDLQDEARMKSDSTLASIMLMSTFEIIASAKPASMDTFSRHIVAAARCVEIRGPSQFRSAVSAILFTELRRLIAMTCHQLQEPMPYAVKRWSQWVEPIQKNDEAALNRFAELNEHLAAVRASIKQEGIRNPATVATMLYPIDCMLEDWKKGLPDSWSPKSYRLLSTEVNPLKGYEHQYDVYRDLWVASTWNNYRMVRIVIHESVIIATMAYGLGKEKEGELNHSAKTLTEMANAICHSVPYILGYRHGTLHAVGTGLEASGPYQIPRPGGYLLLWPLFIAGSLRTTSQAQKRWIVSTLRDIGLRMGLQLAMSMATKLEDTAASFSASMMWFIGEFFPG</sequence>
<keyword evidence="3" id="KW-1185">Reference proteome</keyword>
<organism evidence="2 3">
    <name type="scientific">Cladobotryum mycophilum</name>
    <dbReference type="NCBI Taxonomy" id="491253"/>
    <lineage>
        <taxon>Eukaryota</taxon>
        <taxon>Fungi</taxon>
        <taxon>Dikarya</taxon>
        <taxon>Ascomycota</taxon>
        <taxon>Pezizomycotina</taxon>
        <taxon>Sordariomycetes</taxon>
        <taxon>Hypocreomycetidae</taxon>
        <taxon>Hypocreales</taxon>
        <taxon>Hypocreaceae</taxon>
        <taxon>Cladobotryum</taxon>
    </lineage>
</organism>
<dbReference type="PANTHER" id="PTHR38791">
    <property type="entry name" value="ZN(II)2CYS6 TRANSCRIPTION FACTOR (EUROFUNG)-RELATED-RELATED"/>
    <property type="match status" value="1"/>
</dbReference>
<dbReference type="Proteomes" id="UP001338125">
    <property type="component" value="Unassembled WGS sequence"/>
</dbReference>